<sequence length="322" mass="35263">MSPSLSSRALGSIWGVCVGDALGGPVQFMNPNTFKPITGLRFVFPFQEPAGSYSDDGAMTLALAQSIIDSRGTYNHVLSIEYFIDWLTNGRFSTTDRAWDEGLSTRLALEIWEENGVDNLQHTQCLISQKLDAEHRSGNGSLMRIAPIGLIYWRDAAAARRLAREQSLVTHPSLACLEACEVYTELLCGVMRGESKKQLCHLATEFTFTHSDLAKRLSRYRTISDWQAKSPSNIRSSGWVVDTLEVALWGFFKYDSWADGALAVANLGGDADTAAAVYGGLAGAFYGFELLQMDWVEGMQNKGLIGEVASKLSELVSTPAPE</sequence>
<keyword evidence="3" id="KW-0378">Hydrolase</keyword>
<evidence type="ECO:0000313" key="14">
    <source>
        <dbReference type="Proteomes" id="UP000326565"/>
    </source>
</evidence>
<feature type="binding site" evidence="12">
    <location>
        <position position="272"/>
    </location>
    <ligand>
        <name>Mg(2+)</name>
        <dbReference type="ChEBI" id="CHEBI:18420"/>
        <label>1</label>
    </ligand>
</feature>
<evidence type="ECO:0000256" key="11">
    <source>
        <dbReference type="ARBA" id="ARBA00049015"/>
    </source>
</evidence>
<comment type="catalytic activity">
    <reaction evidence="11">
        <text>alpha-NAD(+) + H2O = ADP-D-ribose + nicotinamide + H(+)</text>
        <dbReference type="Rhea" id="RHEA:68792"/>
        <dbReference type="ChEBI" id="CHEBI:15377"/>
        <dbReference type="ChEBI" id="CHEBI:15378"/>
        <dbReference type="ChEBI" id="CHEBI:17154"/>
        <dbReference type="ChEBI" id="CHEBI:57967"/>
        <dbReference type="ChEBI" id="CHEBI:77017"/>
    </reaction>
</comment>
<keyword evidence="12" id="KW-0479">Metal-binding</keyword>
<accession>A0A5N5X3R6</accession>
<keyword evidence="14" id="KW-1185">Reference proteome</keyword>
<dbReference type="PANTHER" id="PTHR16222">
    <property type="entry name" value="ADP-RIBOSYLGLYCOHYDROLASE"/>
    <property type="match status" value="1"/>
</dbReference>
<name>A0A5N5X3R6_9EURO</name>
<feature type="binding site" evidence="12">
    <location>
        <position position="56"/>
    </location>
    <ligand>
        <name>Mg(2+)</name>
        <dbReference type="ChEBI" id="CHEBI:18420"/>
        <label>1</label>
    </ligand>
</feature>
<comment type="cofactor">
    <cofactor evidence="12">
        <name>Mg(2+)</name>
        <dbReference type="ChEBI" id="CHEBI:18420"/>
    </cofactor>
    <text evidence="12">Binds 2 magnesium ions per subunit.</text>
</comment>
<dbReference type="InterPro" id="IPR005502">
    <property type="entry name" value="Ribosyl_crysJ1"/>
</dbReference>
<dbReference type="InterPro" id="IPR050792">
    <property type="entry name" value="ADP-ribosylglycohydrolase"/>
</dbReference>
<evidence type="ECO:0000256" key="1">
    <source>
        <dbReference type="ARBA" id="ARBA00010702"/>
    </source>
</evidence>
<evidence type="ECO:0000256" key="6">
    <source>
        <dbReference type="ARBA" id="ARBA00042471"/>
    </source>
</evidence>
<evidence type="ECO:0000256" key="2">
    <source>
        <dbReference type="ARBA" id="ARBA00012255"/>
    </source>
</evidence>
<dbReference type="InterPro" id="IPR036705">
    <property type="entry name" value="Ribosyl_crysJ1_sf"/>
</dbReference>
<comment type="similarity">
    <text evidence="1">Belongs to the ADP-ribosylglycohydrolase family.</text>
</comment>
<feature type="binding site" evidence="12">
    <location>
        <position position="270"/>
    </location>
    <ligand>
        <name>Mg(2+)</name>
        <dbReference type="ChEBI" id="CHEBI:18420"/>
        <label>1</label>
    </ligand>
</feature>
<organism evidence="13 14">
    <name type="scientific">Aspergillus leporis</name>
    <dbReference type="NCBI Taxonomy" id="41062"/>
    <lineage>
        <taxon>Eukaryota</taxon>
        <taxon>Fungi</taxon>
        <taxon>Dikarya</taxon>
        <taxon>Ascomycota</taxon>
        <taxon>Pezizomycotina</taxon>
        <taxon>Eurotiomycetes</taxon>
        <taxon>Eurotiomycetidae</taxon>
        <taxon>Eurotiales</taxon>
        <taxon>Aspergillaceae</taxon>
        <taxon>Aspergillus</taxon>
        <taxon>Aspergillus subgen. Circumdati</taxon>
    </lineage>
</organism>
<dbReference type="SUPFAM" id="SSF101478">
    <property type="entry name" value="ADP-ribosylglycohydrolase"/>
    <property type="match status" value="1"/>
</dbReference>
<dbReference type="OrthoDB" id="2021138at2759"/>
<dbReference type="AlphaFoldDB" id="A0A5N5X3R6"/>
<protein>
    <recommendedName>
        <fullName evidence="4">ADP-ribosylhydrolase ARH3</fullName>
        <ecNumber evidence="2">3.2.1.143</ecNumber>
    </recommendedName>
    <alternativeName>
        <fullName evidence="5">ADP-ribose glycohydrolase ARH3</fullName>
    </alternativeName>
    <alternativeName>
        <fullName evidence="6">ADP-ribosylhydrolase 3</fullName>
    </alternativeName>
    <alternativeName>
        <fullName evidence="9">O-acetyl-ADP-ribose deacetylase ARH3</fullName>
    </alternativeName>
    <alternativeName>
        <fullName evidence="10">Poly(ADP-ribose) glycohydrolase ARH3</fullName>
    </alternativeName>
    <alternativeName>
        <fullName evidence="8">[Protein ADP-ribosylarginine] hydrolase-like protein 2</fullName>
    </alternativeName>
    <alternativeName>
        <fullName evidence="7">[Protein ADP-ribosylserine] hydrolase</fullName>
    </alternativeName>
</protein>
<evidence type="ECO:0000256" key="5">
    <source>
        <dbReference type="ARBA" id="ARBA00042398"/>
    </source>
</evidence>
<evidence type="ECO:0000256" key="7">
    <source>
        <dbReference type="ARBA" id="ARBA00042722"/>
    </source>
</evidence>
<evidence type="ECO:0000256" key="12">
    <source>
        <dbReference type="PIRSR" id="PIRSR605502-1"/>
    </source>
</evidence>
<feature type="binding site" evidence="12">
    <location>
        <position position="273"/>
    </location>
    <ligand>
        <name>Mg(2+)</name>
        <dbReference type="ChEBI" id="CHEBI:18420"/>
        <label>1</label>
    </ligand>
</feature>
<evidence type="ECO:0000256" key="8">
    <source>
        <dbReference type="ARBA" id="ARBA00042850"/>
    </source>
</evidence>
<dbReference type="PANTHER" id="PTHR16222:SF24">
    <property type="entry name" value="ADP-RIBOSYLHYDROLASE ARH3"/>
    <property type="match status" value="1"/>
</dbReference>
<dbReference type="EC" id="3.2.1.143" evidence="2"/>
<dbReference type="EMBL" id="ML732214">
    <property type="protein sequence ID" value="KAB8074144.1"/>
    <property type="molecule type" value="Genomic_DNA"/>
</dbReference>
<dbReference type="Gene3D" id="1.10.4080.10">
    <property type="entry name" value="ADP-ribosylation/Crystallin J1"/>
    <property type="match status" value="1"/>
</dbReference>
<evidence type="ECO:0000256" key="9">
    <source>
        <dbReference type="ARBA" id="ARBA00043187"/>
    </source>
</evidence>
<evidence type="ECO:0000256" key="10">
    <source>
        <dbReference type="ARBA" id="ARBA00043193"/>
    </source>
</evidence>
<feature type="binding site" evidence="12">
    <location>
        <position position="54"/>
    </location>
    <ligand>
        <name>Mg(2+)</name>
        <dbReference type="ChEBI" id="CHEBI:18420"/>
        <label>1</label>
    </ligand>
</feature>
<gene>
    <name evidence="13" type="ORF">BDV29DRAFT_174052</name>
</gene>
<proteinExistence type="inferred from homology"/>
<evidence type="ECO:0000313" key="13">
    <source>
        <dbReference type="EMBL" id="KAB8074144.1"/>
    </source>
</evidence>
<dbReference type="Pfam" id="PF03747">
    <property type="entry name" value="ADP_ribosyl_GH"/>
    <property type="match status" value="1"/>
</dbReference>
<reference evidence="13 14" key="1">
    <citation type="submission" date="2019-04" db="EMBL/GenBank/DDBJ databases">
        <title>Friends and foes A comparative genomics study of 23 Aspergillus species from section Flavi.</title>
        <authorList>
            <consortium name="DOE Joint Genome Institute"/>
            <person name="Kjaerbolling I."/>
            <person name="Vesth T."/>
            <person name="Frisvad J.C."/>
            <person name="Nybo J.L."/>
            <person name="Theobald S."/>
            <person name="Kildgaard S."/>
            <person name="Isbrandt T."/>
            <person name="Kuo A."/>
            <person name="Sato A."/>
            <person name="Lyhne E.K."/>
            <person name="Kogle M.E."/>
            <person name="Wiebenga A."/>
            <person name="Kun R.S."/>
            <person name="Lubbers R.J."/>
            <person name="Makela M.R."/>
            <person name="Barry K."/>
            <person name="Chovatia M."/>
            <person name="Clum A."/>
            <person name="Daum C."/>
            <person name="Haridas S."/>
            <person name="He G."/>
            <person name="LaButti K."/>
            <person name="Lipzen A."/>
            <person name="Mondo S."/>
            <person name="Riley R."/>
            <person name="Salamov A."/>
            <person name="Simmons B.A."/>
            <person name="Magnuson J.K."/>
            <person name="Henrissat B."/>
            <person name="Mortensen U.H."/>
            <person name="Larsen T.O."/>
            <person name="Devries R.P."/>
            <person name="Grigoriev I.V."/>
            <person name="Machida M."/>
            <person name="Baker S.E."/>
            <person name="Andersen M.R."/>
        </authorList>
    </citation>
    <scope>NUCLEOTIDE SEQUENCE [LARGE SCALE GENOMIC DNA]</scope>
    <source>
        <strain evidence="13 14">CBS 151.66</strain>
    </source>
</reference>
<dbReference type="GO" id="GO:0004649">
    <property type="term" value="F:poly(ADP-ribose) glycohydrolase activity"/>
    <property type="evidence" value="ECO:0007669"/>
    <property type="project" value="UniProtKB-EC"/>
</dbReference>
<evidence type="ECO:0000256" key="3">
    <source>
        <dbReference type="ARBA" id="ARBA00022801"/>
    </source>
</evidence>
<dbReference type="GO" id="GO:0046872">
    <property type="term" value="F:metal ion binding"/>
    <property type="evidence" value="ECO:0007669"/>
    <property type="project" value="UniProtKB-KW"/>
</dbReference>
<dbReference type="Proteomes" id="UP000326565">
    <property type="component" value="Unassembled WGS sequence"/>
</dbReference>
<feature type="binding site" evidence="12">
    <location>
        <position position="55"/>
    </location>
    <ligand>
        <name>Mg(2+)</name>
        <dbReference type="ChEBI" id="CHEBI:18420"/>
        <label>1</label>
    </ligand>
</feature>
<keyword evidence="12" id="KW-0460">Magnesium</keyword>
<evidence type="ECO:0000256" key="4">
    <source>
        <dbReference type="ARBA" id="ARBA00041057"/>
    </source>
</evidence>